<feature type="region of interest" description="Disordered" evidence="1">
    <location>
        <begin position="35"/>
        <end position="70"/>
    </location>
</feature>
<evidence type="ECO:0000313" key="2">
    <source>
        <dbReference type="EMBL" id="KAK7045392.1"/>
    </source>
</evidence>
<dbReference type="Proteomes" id="UP001383192">
    <property type="component" value="Unassembled WGS sequence"/>
</dbReference>
<name>A0AAW0D2D1_9AGAR</name>
<dbReference type="EMBL" id="JAYKXP010000025">
    <property type="protein sequence ID" value="KAK7045392.1"/>
    <property type="molecule type" value="Genomic_DNA"/>
</dbReference>
<feature type="compositionally biased region" description="Basic residues" evidence="1">
    <location>
        <begin position="55"/>
        <end position="70"/>
    </location>
</feature>
<feature type="compositionally biased region" description="Polar residues" evidence="1">
    <location>
        <begin position="1"/>
        <end position="18"/>
    </location>
</feature>
<evidence type="ECO:0000313" key="3">
    <source>
        <dbReference type="Proteomes" id="UP001383192"/>
    </source>
</evidence>
<sequence>MARQSSRLAAKRNTSNLDQSRRTIEKLDLGVASNDSKVKKMKSEAKAQANTAAKTKGKAKKPRVPPKKRV</sequence>
<comment type="caution">
    <text evidence="2">The sequence shown here is derived from an EMBL/GenBank/DDBJ whole genome shotgun (WGS) entry which is preliminary data.</text>
</comment>
<evidence type="ECO:0000256" key="1">
    <source>
        <dbReference type="SAM" id="MobiDB-lite"/>
    </source>
</evidence>
<feature type="region of interest" description="Disordered" evidence="1">
    <location>
        <begin position="1"/>
        <end position="21"/>
    </location>
</feature>
<feature type="compositionally biased region" description="Basic and acidic residues" evidence="1">
    <location>
        <begin position="36"/>
        <end position="45"/>
    </location>
</feature>
<protein>
    <submittedName>
        <fullName evidence="2">Uncharacterized protein</fullName>
    </submittedName>
</protein>
<accession>A0AAW0D2D1</accession>
<keyword evidence="3" id="KW-1185">Reference proteome</keyword>
<reference evidence="2 3" key="1">
    <citation type="submission" date="2024-01" db="EMBL/GenBank/DDBJ databases">
        <title>A draft genome for a cacao thread blight-causing isolate of Paramarasmius palmivorus.</title>
        <authorList>
            <person name="Baruah I.K."/>
            <person name="Bukari Y."/>
            <person name="Amoako-Attah I."/>
            <person name="Meinhardt L.W."/>
            <person name="Bailey B.A."/>
            <person name="Cohen S.P."/>
        </authorList>
    </citation>
    <scope>NUCLEOTIDE SEQUENCE [LARGE SCALE GENOMIC DNA]</scope>
    <source>
        <strain evidence="2 3">GH-12</strain>
    </source>
</reference>
<gene>
    <name evidence="2" type="ORF">VNI00_007643</name>
</gene>
<proteinExistence type="predicted"/>
<organism evidence="2 3">
    <name type="scientific">Paramarasmius palmivorus</name>
    <dbReference type="NCBI Taxonomy" id="297713"/>
    <lineage>
        <taxon>Eukaryota</taxon>
        <taxon>Fungi</taxon>
        <taxon>Dikarya</taxon>
        <taxon>Basidiomycota</taxon>
        <taxon>Agaricomycotina</taxon>
        <taxon>Agaricomycetes</taxon>
        <taxon>Agaricomycetidae</taxon>
        <taxon>Agaricales</taxon>
        <taxon>Marasmiineae</taxon>
        <taxon>Marasmiaceae</taxon>
        <taxon>Paramarasmius</taxon>
    </lineage>
</organism>
<dbReference type="AlphaFoldDB" id="A0AAW0D2D1"/>